<reference evidence="4" key="1">
    <citation type="journal article" date="2013" name="Genome Announc.">
        <title>Draft Genome Sequence of the Dimorphic Prosthecate Bacterium Brevundimonas abyssalis TAR-001T.</title>
        <authorList>
            <person name="Tsubouchi T."/>
            <person name="Nishi S."/>
            <person name="Usui K."/>
            <person name="Shimane Y."/>
            <person name="Takaki Y."/>
            <person name="Maruyama T."/>
            <person name="Hatada Y."/>
        </authorList>
    </citation>
    <scope>NUCLEOTIDE SEQUENCE [LARGE SCALE GENOMIC DNA]</scope>
    <source>
        <strain evidence="4">TAR-001</strain>
    </source>
</reference>
<proteinExistence type="inferred from homology"/>
<sequence length="377" mass="41405">MKIDLIAGTRPNVMKIAPVYIALRSLKWCQPRLVFIKQHDHRHMSHDLLGEFGIVDFTVLNISTENFGDRLGSIVSEYSKLIAESTPDAVLVPGDVDVAVGGALAAKRAGLPVIHLEAGLRSHDRRMPEEINRIIIDSISDLLLAPSEAATQNLIFHEGHPHASVEFVGNVMIDSLTRVVSDAAIERVTTAHELRGGEYAIATFHRPSNVDHPENLERIINALKKLAKRIPVIFPVHPRTRANLVKTGLIDKLEGQAIKLLEPVGYTDFVNLMAGSAVMVTDSGGIQEETSYLGVPCLTLRDTTERPITLTLGTNHLVDFDTLEPVISSITLGRRAVAQSIPLWDGLAAWRVAHSIKSWSHGIRDRSARADRRGSTQ</sequence>
<evidence type="ECO:0000256" key="1">
    <source>
        <dbReference type="RuleBase" id="RU003513"/>
    </source>
</evidence>
<gene>
    <name evidence="3" type="ORF">MBEBAB_2168</name>
</gene>
<feature type="domain" description="UDP-N-acetylglucosamine 2-epimerase" evidence="2">
    <location>
        <begin position="24"/>
        <end position="356"/>
    </location>
</feature>
<dbReference type="InterPro" id="IPR029767">
    <property type="entry name" value="WecB-like"/>
</dbReference>
<evidence type="ECO:0000313" key="3">
    <source>
        <dbReference type="EMBL" id="GAD59918.1"/>
    </source>
</evidence>
<dbReference type="Proteomes" id="UP000016569">
    <property type="component" value="Unassembled WGS sequence"/>
</dbReference>
<organism evidence="3 4">
    <name type="scientific">Brevundimonas abyssalis TAR-001</name>
    <dbReference type="NCBI Taxonomy" id="1391729"/>
    <lineage>
        <taxon>Bacteria</taxon>
        <taxon>Pseudomonadati</taxon>
        <taxon>Pseudomonadota</taxon>
        <taxon>Alphaproteobacteria</taxon>
        <taxon>Caulobacterales</taxon>
        <taxon>Caulobacteraceae</taxon>
        <taxon>Brevundimonas</taxon>
    </lineage>
</organism>
<dbReference type="SUPFAM" id="SSF53756">
    <property type="entry name" value="UDP-Glycosyltransferase/glycogen phosphorylase"/>
    <property type="match status" value="1"/>
</dbReference>
<dbReference type="NCBIfam" id="TIGR00236">
    <property type="entry name" value="wecB"/>
    <property type="match status" value="1"/>
</dbReference>
<dbReference type="GO" id="GO:0016853">
    <property type="term" value="F:isomerase activity"/>
    <property type="evidence" value="ECO:0007669"/>
    <property type="project" value="UniProtKB-KW"/>
</dbReference>
<dbReference type="Pfam" id="PF02350">
    <property type="entry name" value="Epimerase_2"/>
    <property type="match status" value="1"/>
</dbReference>
<evidence type="ECO:0000313" key="4">
    <source>
        <dbReference type="Proteomes" id="UP000016569"/>
    </source>
</evidence>
<dbReference type="EMBL" id="BATC01000044">
    <property type="protein sequence ID" value="GAD59918.1"/>
    <property type="molecule type" value="Genomic_DNA"/>
</dbReference>
<dbReference type="CDD" id="cd03786">
    <property type="entry name" value="GTB_UDP-GlcNAc_2-Epimerase"/>
    <property type="match status" value="1"/>
</dbReference>
<accession>A0A8E0TRQ2</accession>
<keyword evidence="1" id="KW-0413">Isomerase</keyword>
<comment type="similarity">
    <text evidence="1">Belongs to the UDP-N-acetylglucosamine 2-epimerase family.</text>
</comment>
<evidence type="ECO:0000259" key="2">
    <source>
        <dbReference type="Pfam" id="PF02350"/>
    </source>
</evidence>
<dbReference type="OrthoDB" id="9803238at2"/>
<dbReference type="AlphaFoldDB" id="A0A8E0TRQ2"/>
<comment type="caution">
    <text evidence="3">The sequence shown here is derived from an EMBL/GenBank/DDBJ whole genome shotgun (WGS) entry which is preliminary data.</text>
</comment>
<dbReference type="PANTHER" id="PTHR43174:SF3">
    <property type="entry name" value="UDP-N-ACETYLGLUCOSAMINE 2-EPIMERASE"/>
    <property type="match status" value="1"/>
</dbReference>
<dbReference type="Gene3D" id="3.40.50.2000">
    <property type="entry name" value="Glycogen Phosphorylase B"/>
    <property type="match status" value="2"/>
</dbReference>
<dbReference type="InterPro" id="IPR003331">
    <property type="entry name" value="UDP_GlcNAc_Epimerase_2_dom"/>
</dbReference>
<dbReference type="PANTHER" id="PTHR43174">
    <property type="entry name" value="UDP-N-ACETYLGLUCOSAMINE 2-EPIMERASE"/>
    <property type="match status" value="1"/>
</dbReference>
<dbReference type="RefSeq" id="WP_021698012.1">
    <property type="nucleotide sequence ID" value="NZ_BATC01000044.1"/>
</dbReference>
<name>A0A8E0TRQ2_9CAUL</name>
<keyword evidence="4" id="KW-1185">Reference proteome</keyword>
<protein>
    <submittedName>
        <fullName evidence="3">UDP-N-acetylglucosamine 2-epimerase</fullName>
    </submittedName>
</protein>